<sequence length="256" mass="27674">MVVIINPWLHEPTFLPTSGRNFLLFFKFGVIYIVYINAPQPYRIAARRLRDLSLMQHLVRGDCDRASYNILVDAYEAIWGVQNESNGLLRRPTCSLLFHPVRLPFLRDDAPISPQSRVLASPPSHARPERRQAAAPPRVGRGPGSRLAASPPSTASGRRPSVEVMHCIRPRRHGRAPASASRGGRATPSPLAASSSACHLSGHGGSDSPAFSGDSPRWLAATFGRARGGIGGAVSRQYVSTTGMRTGIFFSACGLN</sequence>
<protein>
    <submittedName>
        <fullName evidence="2">Uncharacterized protein</fullName>
    </submittedName>
</protein>
<feature type="compositionally biased region" description="Low complexity" evidence="1">
    <location>
        <begin position="176"/>
        <end position="201"/>
    </location>
</feature>
<dbReference type="AlphaFoldDB" id="A0A0E0A4B6"/>
<evidence type="ECO:0000313" key="3">
    <source>
        <dbReference type="Proteomes" id="UP000026961"/>
    </source>
</evidence>
<keyword evidence="3" id="KW-1185">Reference proteome</keyword>
<proteinExistence type="predicted"/>
<name>A0A0E0A4B6_9ORYZ</name>
<dbReference type="Proteomes" id="UP000026961">
    <property type="component" value="Chromosome 6"/>
</dbReference>
<reference evidence="2" key="1">
    <citation type="submission" date="2015-04" db="UniProtKB">
        <authorList>
            <consortium name="EnsemblPlants"/>
        </authorList>
    </citation>
    <scope>IDENTIFICATION</scope>
</reference>
<evidence type="ECO:0000256" key="1">
    <source>
        <dbReference type="SAM" id="MobiDB-lite"/>
    </source>
</evidence>
<dbReference type="EnsemblPlants" id="OGLUM06G01350.3">
    <property type="protein sequence ID" value="OGLUM06G01350.3"/>
    <property type="gene ID" value="OGLUM06G01350"/>
</dbReference>
<feature type="region of interest" description="Disordered" evidence="1">
    <location>
        <begin position="114"/>
        <end position="213"/>
    </location>
</feature>
<accession>A0A0E0A4B6</accession>
<reference evidence="2" key="2">
    <citation type="submission" date="2018-05" db="EMBL/GenBank/DDBJ databases">
        <title>OgluRS3 (Oryza glumaepatula Reference Sequence Version 3).</title>
        <authorList>
            <person name="Zhang J."/>
            <person name="Kudrna D."/>
            <person name="Lee S."/>
            <person name="Talag J."/>
            <person name="Welchert J."/>
            <person name="Wing R.A."/>
        </authorList>
    </citation>
    <scope>NUCLEOTIDE SEQUENCE [LARGE SCALE GENOMIC DNA]</scope>
</reference>
<evidence type="ECO:0000313" key="2">
    <source>
        <dbReference type="EnsemblPlants" id="OGLUM06G01350.3"/>
    </source>
</evidence>
<dbReference type="Gramene" id="OGLUM06G01350.3">
    <property type="protein sequence ID" value="OGLUM06G01350.3"/>
    <property type="gene ID" value="OGLUM06G01350"/>
</dbReference>
<organism evidence="2">
    <name type="scientific">Oryza glumipatula</name>
    <dbReference type="NCBI Taxonomy" id="40148"/>
    <lineage>
        <taxon>Eukaryota</taxon>
        <taxon>Viridiplantae</taxon>
        <taxon>Streptophyta</taxon>
        <taxon>Embryophyta</taxon>
        <taxon>Tracheophyta</taxon>
        <taxon>Spermatophyta</taxon>
        <taxon>Magnoliopsida</taxon>
        <taxon>Liliopsida</taxon>
        <taxon>Poales</taxon>
        <taxon>Poaceae</taxon>
        <taxon>BOP clade</taxon>
        <taxon>Oryzoideae</taxon>
        <taxon>Oryzeae</taxon>
        <taxon>Oryzinae</taxon>
        <taxon>Oryza</taxon>
    </lineage>
</organism>